<comment type="subcellular location">
    <subcellularLocation>
        <location evidence="1">Cell inner membrane</location>
        <topology evidence="1">Multi-pass membrane protein</topology>
    </subcellularLocation>
    <subcellularLocation>
        <location evidence="8">Cell membrane</location>
        <topology evidence="8">Multi-pass membrane protein</topology>
    </subcellularLocation>
</comment>
<dbReference type="InterPro" id="IPR000515">
    <property type="entry name" value="MetI-like"/>
</dbReference>
<keyword evidence="6 8" id="KW-1133">Transmembrane helix</keyword>
<reference evidence="10 11" key="1">
    <citation type="submission" date="2020-04" db="EMBL/GenBank/DDBJ databases">
        <authorList>
            <person name="Hitch T.C.A."/>
            <person name="Wylensek D."/>
            <person name="Clavel T."/>
        </authorList>
    </citation>
    <scope>NUCLEOTIDE SEQUENCE [LARGE SCALE GENOMIC DNA]</scope>
    <source>
        <strain evidence="10 11">BL-383-APC-3D</strain>
    </source>
</reference>
<dbReference type="GO" id="GO:0005886">
    <property type="term" value="C:plasma membrane"/>
    <property type="evidence" value="ECO:0007669"/>
    <property type="project" value="UniProtKB-SubCell"/>
</dbReference>
<dbReference type="Pfam" id="PF00528">
    <property type="entry name" value="BPD_transp_1"/>
    <property type="match status" value="2"/>
</dbReference>
<evidence type="ECO:0000256" key="4">
    <source>
        <dbReference type="ARBA" id="ARBA00022519"/>
    </source>
</evidence>
<evidence type="ECO:0000256" key="2">
    <source>
        <dbReference type="ARBA" id="ARBA00022448"/>
    </source>
</evidence>
<keyword evidence="4" id="KW-0997">Cell inner membrane</keyword>
<evidence type="ECO:0000256" key="8">
    <source>
        <dbReference type="RuleBase" id="RU363032"/>
    </source>
</evidence>
<feature type="transmembrane region" description="Helical" evidence="8">
    <location>
        <begin position="254"/>
        <end position="273"/>
    </location>
</feature>
<keyword evidence="7 8" id="KW-0472">Membrane</keyword>
<comment type="similarity">
    <text evidence="8">Belongs to the binding-protein-dependent transport system permease family.</text>
</comment>
<name>A0AB36CL56_9CORY</name>
<evidence type="ECO:0000256" key="5">
    <source>
        <dbReference type="ARBA" id="ARBA00022692"/>
    </source>
</evidence>
<feature type="transmembrane region" description="Helical" evidence="8">
    <location>
        <begin position="72"/>
        <end position="93"/>
    </location>
</feature>
<evidence type="ECO:0000313" key="11">
    <source>
        <dbReference type="Proteomes" id="UP000544551"/>
    </source>
</evidence>
<dbReference type="EMBL" id="JABAFZ010000005">
    <property type="protein sequence ID" value="NME89434.1"/>
    <property type="molecule type" value="Genomic_DNA"/>
</dbReference>
<evidence type="ECO:0000256" key="7">
    <source>
        <dbReference type="ARBA" id="ARBA00023136"/>
    </source>
</evidence>
<sequence>MLESRKNIKALFQSPLFILVLVLVGWFIATFLIFPNLILLLEVFRPDGQWSFGVWSKLASSERAMKSLANSFLLAFVLIFTVNVIGIFIVLVTRYFDIFGSRFLYLAYATSLIYGGVVMASGYKLIYGPNGFFTNVAAQFNPDLNREWFTGMFAVIVVSTIAGTGNHLLFMSSAMQKIDHQTVEAAKQMGASTWTTLKRIVLPVLKPTLFSITVLTFLGGLGAMAVPLVLGGAEFQTISPMILSFSNSLTSRDLAAALAIILGLATMIMLVVLNRLERGGTYFSVSKVAVELPRQRIDDQVANIVVHALAYILAIIYAVPPILIVIFSFTNASAISTGTLTLDSFTLENYISIFTQPAAFKPFLISIVYSAVASFIVVVAMLFVARIIQRFPSTMTTWIEYLLHLPWILPATMIALGLVLTFGQPRFLVGNYVLTGTLIILVLGYVIEKIPFTLRMLKASFMGISSSMEEAASILGASQMQTFRRVLMPLVIPVASAITALNFNSLLDNYDTAVFLAHPFFQPLGIFIQNATTQDTINDTTALTFVYTVLLMIISTITLYLVYGRSTGASKPGKKKPGRFKGLLNRSSNQKVKAQQLSAVDIQH</sequence>
<evidence type="ECO:0000313" key="10">
    <source>
        <dbReference type="EMBL" id="NME89434.1"/>
    </source>
</evidence>
<feature type="transmembrane region" description="Helical" evidence="8">
    <location>
        <begin position="105"/>
        <end position="128"/>
    </location>
</feature>
<feature type="transmembrane region" description="Helical" evidence="8">
    <location>
        <begin position="429"/>
        <end position="447"/>
    </location>
</feature>
<feature type="transmembrane region" description="Helical" evidence="8">
    <location>
        <begin position="363"/>
        <end position="389"/>
    </location>
</feature>
<dbReference type="SUPFAM" id="SSF161098">
    <property type="entry name" value="MetI-like"/>
    <property type="match status" value="2"/>
</dbReference>
<feature type="transmembrane region" description="Helical" evidence="8">
    <location>
        <begin position="208"/>
        <end position="230"/>
    </location>
</feature>
<evidence type="ECO:0000259" key="9">
    <source>
        <dbReference type="PROSITE" id="PS50928"/>
    </source>
</evidence>
<feature type="transmembrane region" description="Helical" evidence="8">
    <location>
        <begin position="486"/>
        <end position="507"/>
    </location>
</feature>
<accession>A0AB36CL56</accession>
<dbReference type="PANTHER" id="PTHR43357:SF4">
    <property type="entry name" value="INNER MEMBRANE ABC TRANSPORTER PERMEASE PROTEIN YDCV"/>
    <property type="match status" value="1"/>
</dbReference>
<keyword evidence="5 8" id="KW-0812">Transmembrane</keyword>
<dbReference type="CDD" id="cd06261">
    <property type="entry name" value="TM_PBP2"/>
    <property type="match status" value="2"/>
</dbReference>
<dbReference type="AlphaFoldDB" id="A0AB36CL56"/>
<dbReference type="InterPro" id="IPR035906">
    <property type="entry name" value="MetI-like_sf"/>
</dbReference>
<keyword evidence="2 8" id="KW-0813">Transport</keyword>
<gene>
    <name evidence="10" type="ORF">HF853_07080</name>
</gene>
<dbReference type="PANTHER" id="PTHR43357">
    <property type="entry name" value="INNER MEMBRANE ABC TRANSPORTER PERMEASE PROTEIN YDCV"/>
    <property type="match status" value="1"/>
</dbReference>
<proteinExistence type="inferred from homology"/>
<dbReference type="Proteomes" id="UP000544551">
    <property type="component" value="Unassembled WGS sequence"/>
</dbReference>
<feature type="transmembrane region" description="Helical" evidence="8">
    <location>
        <begin position="148"/>
        <end position="170"/>
    </location>
</feature>
<feature type="domain" description="ABC transmembrane type-1" evidence="9">
    <location>
        <begin position="363"/>
        <end position="558"/>
    </location>
</feature>
<organism evidence="10 11">
    <name type="scientific">Corynebacterium stationis</name>
    <dbReference type="NCBI Taxonomy" id="1705"/>
    <lineage>
        <taxon>Bacteria</taxon>
        <taxon>Bacillati</taxon>
        <taxon>Actinomycetota</taxon>
        <taxon>Actinomycetes</taxon>
        <taxon>Mycobacteriales</taxon>
        <taxon>Corynebacteriaceae</taxon>
        <taxon>Corynebacterium</taxon>
    </lineage>
</organism>
<evidence type="ECO:0000256" key="3">
    <source>
        <dbReference type="ARBA" id="ARBA00022475"/>
    </source>
</evidence>
<keyword evidence="3" id="KW-1003">Cell membrane</keyword>
<comment type="caution">
    <text evidence="10">The sequence shown here is derived from an EMBL/GenBank/DDBJ whole genome shotgun (WGS) entry which is preliminary data.</text>
</comment>
<feature type="transmembrane region" description="Helical" evidence="8">
    <location>
        <begin position="401"/>
        <end position="423"/>
    </location>
</feature>
<feature type="transmembrane region" description="Helical" evidence="8">
    <location>
        <begin position="304"/>
        <end position="329"/>
    </location>
</feature>
<feature type="transmembrane region" description="Helical" evidence="8">
    <location>
        <begin position="16"/>
        <end position="41"/>
    </location>
</feature>
<feature type="transmembrane region" description="Helical" evidence="8">
    <location>
        <begin position="542"/>
        <end position="563"/>
    </location>
</feature>
<evidence type="ECO:0000256" key="6">
    <source>
        <dbReference type="ARBA" id="ARBA00022989"/>
    </source>
</evidence>
<evidence type="ECO:0000256" key="1">
    <source>
        <dbReference type="ARBA" id="ARBA00004429"/>
    </source>
</evidence>
<feature type="domain" description="ABC transmembrane type-1" evidence="9">
    <location>
        <begin position="68"/>
        <end position="273"/>
    </location>
</feature>
<dbReference type="GO" id="GO:0055085">
    <property type="term" value="P:transmembrane transport"/>
    <property type="evidence" value="ECO:0007669"/>
    <property type="project" value="InterPro"/>
</dbReference>
<dbReference type="PROSITE" id="PS50928">
    <property type="entry name" value="ABC_TM1"/>
    <property type="match status" value="2"/>
</dbReference>
<dbReference type="Gene3D" id="1.10.3720.10">
    <property type="entry name" value="MetI-like"/>
    <property type="match status" value="2"/>
</dbReference>
<protein>
    <submittedName>
        <fullName evidence="10">Iron ABC transporter permease</fullName>
    </submittedName>
</protein>